<reference evidence="1" key="1">
    <citation type="submission" date="2019-08" db="EMBL/GenBank/DDBJ databases">
        <authorList>
            <person name="Kucharzyk K."/>
            <person name="Murdoch R.W."/>
            <person name="Higgins S."/>
            <person name="Loffler F."/>
        </authorList>
    </citation>
    <scope>NUCLEOTIDE SEQUENCE</scope>
</reference>
<accession>A0A644XPQ7</accession>
<dbReference type="AlphaFoldDB" id="A0A644XPQ7"/>
<sequence length="269" mass="28461">MPAFLPVPLGADSPHIVQDKGLSPVGADIEHNVPRHSEERQERNALSGDEDLLFNGGKTVQGDHLTRSGLGRRVAGKPDPEGQQQIPCHGAAVPVAQKPAPAVELSGKFLSRGGQLPGRHWQRHGLHIIGRNGSLAHPEIPVPVAEGNGHQVSGNALPNQGQEGSHLRPEEGRSLVAEHCVLGNHRGEGEAHPSLRRRSVGEGQIVDFHPPRGIGRVAPRPEAVLRQMGDEKGLTGVNEAVLEIIEGVSLSRKVGGQKDGLVGGHEPEG</sequence>
<comment type="caution">
    <text evidence="1">The sequence shown here is derived from an EMBL/GenBank/DDBJ whole genome shotgun (WGS) entry which is preliminary data.</text>
</comment>
<organism evidence="1">
    <name type="scientific">bioreactor metagenome</name>
    <dbReference type="NCBI Taxonomy" id="1076179"/>
    <lineage>
        <taxon>unclassified sequences</taxon>
        <taxon>metagenomes</taxon>
        <taxon>ecological metagenomes</taxon>
    </lineage>
</organism>
<gene>
    <name evidence="1" type="ORF">SDC9_64598</name>
</gene>
<proteinExistence type="predicted"/>
<name>A0A644XPQ7_9ZZZZ</name>
<dbReference type="EMBL" id="VSSQ01002936">
    <property type="protein sequence ID" value="MPM18192.1"/>
    <property type="molecule type" value="Genomic_DNA"/>
</dbReference>
<protein>
    <submittedName>
        <fullName evidence="1">Uncharacterized protein</fullName>
    </submittedName>
</protein>
<evidence type="ECO:0000313" key="1">
    <source>
        <dbReference type="EMBL" id="MPM18192.1"/>
    </source>
</evidence>